<dbReference type="AlphaFoldDB" id="A0A1Y2I9W0"/>
<dbReference type="OrthoDB" id="2751824at2759"/>
<proteinExistence type="predicted"/>
<protein>
    <submittedName>
        <fullName evidence="2">Uncharacterized protein</fullName>
    </submittedName>
</protein>
<evidence type="ECO:0000313" key="3">
    <source>
        <dbReference type="Proteomes" id="UP000193067"/>
    </source>
</evidence>
<dbReference type="Proteomes" id="UP000193067">
    <property type="component" value="Unassembled WGS sequence"/>
</dbReference>
<evidence type="ECO:0000313" key="2">
    <source>
        <dbReference type="EMBL" id="OSC97899.1"/>
    </source>
</evidence>
<sequence length="310" mass="34113">MTLRYLQPANCLNTAPPASLAGPEIGADKHSGDLGNEEENEIPTNNLAHELKLAAHKDAAEPLNSSHSQERADKMDSFELSHNEPLLKNAAVDEHSPTDVEDISYKSIVATSPIFEDFGSSIGDTSFMHDSGSQDDFDDSSLESTRSDFLSELLFDEEDSGTNIFDPDMLGDNAFQCSPISDGAETMSGPTSVVPEDVHPPVPVSYDFVYEHSFQSQTLLRRRLKYLRQMHILMELGRDELFTDAKPLVVPVLHRSRPSRGLGWSPEKGIVGDRSPAHRSASPTIIASPMYLELCAEERAVANEACTRRL</sequence>
<name>A0A1Y2I9W0_TRAC3</name>
<gene>
    <name evidence="2" type="ORF">PYCCODRAFT_1439842</name>
</gene>
<accession>A0A1Y2I9W0</accession>
<dbReference type="EMBL" id="KZ084145">
    <property type="protein sequence ID" value="OSC97899.1"/>
    <property type="molecule type" value="Genomic_DNA"/>
</dbReference>
<keyword evidence="3" id="KW-1185">Reference proteome</keyword>
<organism evidence="2 3">
    <name type="scientific">Trametes coccinea (strain BRFM310)</name>
    <name type="common">Pycnoporus coccineus</name>
    <dbReference type="NCBI Taxonomy" id="1353009"/>
    <lineage>
        <taxon>Eukaryota</taxon>
        <taxon>Fungi</taxon>
        <taxon>Dikarya</taxon>
        <taxon>Basidiomycota</taxon>
        <taxon>Agaricomycotina</taxon>
        <taxon>Agaricomycetes</taxon>
        <taxon>Polyporales</taxon>
        <taxon>Polyporaceae</taxon>
        <taxon>Trametes</taxon>
    </lineage>
</organism>
<feature type="region of interest" description="Disordered" evidence="1">
    <location>
        <begin position="1"/>
        <end position="47"/>
    </location>
</feature>
<reference evidence="2 3" key="1">
    <citation type="journal article" date="2015" name="Biotechnol. Biofuels">
        <title>Enhanced degradation of softwood versus hardwood by the white-rot fungus Pycnoporus coccineus.</title>
        <authorList>
            <person name="Couturier M."/>
            <person name="Navarro D."/>
            <person name="Chevret D."/>
            <person name="Henrissat B."/>
            <person name="Piumi F."/>
            <person name="Ruiz-Duenas F.J."/>
            <person name="Martinez A.T."/>
            <person name="Grigoriev I.V."/>
            <person name="Riley R."/>
            <person name="Lipzen A."/>
            <person name="Berrin J.G."/>
            <person name="Master E.R."/>
            <person name="Rosso M.N."/>
        </authorList>
    </citation>
    <scope>NUCLEOTIDE SEQUENCE [LARGE SCALE GENOMIC DNA]</scope>
    <source>
        <strain evidence="2 3">BRFM310</strain>
    </source>
</reference>
<evidence type="ECO:0000256" key="1">
    <source>
        <dbReference type="SAM" id="MobiDB-lite"/>
    </source>
</evidence>